<proteinExistence type="predicted"/>
<evidence type="ECO:0000313" key="2">
    <source>
        <dbReference type="Proteomes" id="UP000196710"/>
    </source>
</evidence>
<reference evidence="2" key="1">
    <citation type="submission" date="2017-05" db="EMBL/GenBank/DDBJ databases">
        <title>Improved OligoMM genomes.</title>
        <authorList>
            <person name="Garzetti D."/>
        </authorList>
    </citation>
    <scope>NUCLEOTIDE SEQUENCE [LARGE SCALE GENOMIC DNA]</scope>
    <source>
        <strain evidence="2">KB18</strain>
    </source>
</reference>
<organism evidence="1 2">
    <name type="scientific">Acutalibacter muris</name>
    <dbReference type="NCBI Taxonomy" id="1796620"/>
    <lineage>
        <taxon>Bacteria</taxon>
        <taxon>Bacillati</taxon>
        <taxon>Bacillota</taxon>
        <taxon>Clostridia</taxon>
        <taxon>Eubacteriales</taxon>
        <taxon>Acutalibacteraceae</taxon>
        <taxon>Acutalibacter</taxon>
    </lineage>
</organism>
<dbReference type="Proteomes" id="UP000196710">
    <property type="component" value="Chromosome"/>
</dbReference>
<sequence>MSFYITCPHCGGHLDPGERCDCQDKKEETAPRRGPGKRQEICSALFYHRDRGKSRLNDKNRYKGA</sequence>
<protein>
    <submittedName>
        <fullName evidence="1">Uncharacterized protein</fullName>
    </submittedName>
</protein>
<name>A0ABM6L4K6_9FIRM</name>
<evidence type="ECO:0000313" key="1">
    <source>
        <dbReference type="EMBL" id="ASB40190.1"/>
    </source>
</evidence>
<keyword evidence="2" id="KW-1185">Reference proteome</keyword>
<dbReference type="EMBL" id="CP021422">
    <property type="protein sequence ID" value="ASB40190.1"/>
    <property type="molecule type" value="Genomic_DNA"/>
</dbReference>
<accession>A0ABM6L4K6</accession>
<gene>
    <name evidence="1" type="ORF">ADH66_05665</name>
</gene>